<comment type="caution">
    <text evidence="1">The sequence shown here is derived from an EMBL/GenBank/DDBJ whole genome shotgun (WGS) entry which is preliminary data.</text>
</comment>
<reference evidence="1 2" key="1">
    <citation type="submission" date="2019-04" db="EMBL/GenBank/DDBJ databases">
        <title>Genome of a novel bacterium Candidatus Jettenia ecosi reconstructed from metagenome of an anammox bioreactor.</title>
        <authorList>
            <person name="Mardanov A.V."/>
            <person name="Beletsky A.V."/>
            <person name="Ravin N.V."/>
            <person name="Botchkova E.A."/>
            <person name="Litti Y.V."/>
            <person name="Nozhevnikova A.N."/>
        </authorList>
    </citation>
    <scope>NUCLEOTIDE SEQUENCE [LARGE SCALE GENOMIC DNA]</scope>
    <source>
        <strain evidence="1">J2</strain>
    </source>
</reference>
<proteinExistence type="predicted"/>
<dbReference type="Proteomes" id="UP000319783">
    <property type="component" value="Unassembled WGS sequence"/>
</dbReference>
<sequence length="44" mass="4957">MQALKILVGHGMGEPYVRIAFGKVQRFYDLHKGCANTRFSPTSM</sequence>
<dbReference type="EMBL" id="SULG01000099">
    <property type="protein sequence ID" value="TLD40455.1"/>
    <property type="molecule type" value="Genomic_DNA"/>
</dbReference>
<accession>A0A533Q7A5</accession>
<gene>
    <name evidence="1" type="ORF">JETT_3267</name>
</gene>
<protein>
    <submittedName>
        <fullName evidence="1">Uncharacterized protein</fullName>
    </submittedName>
</protein>
<evidence type="ECO:0000313" key="2">
    <source>
        <dbReference type="Proteomes" id="UP000319783"/>
    </source>
</evidence>
<evidence type="ECO:0000313" key="1">
    <source>
        <dbReference type="EMBL" id="TLD40455.1"/>
    </source>
</evidence>
<organism evidence="1 2">
    <name type="scientific">Candidatus Jettenia ecosi</name>
    <dbReference type="NCBI Taxonomy" id="2494326"/>
    <lineage>
        <taxon>Bacteria</taxon>
        <taxon>Pseudomonadati</taxon>
        <taxon>Planctomycetota</taxon>
        <taxon>Candidatus Brocadiia</taxon>
        <taxon>Candidatus Brocadiales</taxon>
        <taxon>Candidatus Brocadiaceae</taxon>
        <taxon>Candidatus Jettenia</taxon>
    </lineage>
</organism>
<name>A0A533Q7A5_9BACT</name>
<dbReference type="AlphaFoldDB" id="A0A533Q7A5"/>